<evidence type="ECO:0000259" key="2">
    <source>
        <dbReference type="Pfam" id="PF13581"/>
    </source>
</evidence>
<dbReference type="Pfam" id="PF13581">
    <property type="entry name" value="HATPase_c_2"/>
    <property type="match status" value="1"/>
</dbReference>
<gene>
    <name evidence="4" type="ORF">HNR12_002525</name>
</gene>
<name>A0A853BL85_9ACTN</name>
<feature type="domain" description="MEDS" evidence="3">
    <location>
        <begin position="7"/>
        <end position="154"/>
    </location>
</feature>
<keyword evidence="1" id="KW-0418">Kinase</keyword>
<dbReference type="InterPro" id="IPR003594">
    <property type="entry name" value="HATPase_dom"/>
</dbReference>
<accession>A0A853BL85</accession>
<sequence>MGDPHLTHQACVYGSDDEFLAMALPFTGHGVDSGDPVLAALTPANAALLDQALGPRSRRVDYVDPARFGHRPPERLSAIDRYWRGHAARGRAERVRILAEPVWAGRSPREIAAWAHLESSLTPLFGATNLWLVCAYDTRRVPPRVVEAARRTHPELVRAGRVRPNDAYVPPGVFAAGGAVEEPSSLPADLMGGQFTPADLSRLRADALAYADRLGVPRSRALDLVIAVNEVVTNVVLHGGGTGSVWFWTEDDEVVCEVAQDTAYLVVPPFAGSPPALDERGGGLWIVRQLCDRVHLGSVGGRSVVRLHLLVRG</sequence>
<evidence type="ECO:0000256" key="1">
    <source>
        <dbReference type="ARBA" id="ARBA00022527"/>
    </source>
</evidence>
<keyword evidence="5" id="KW-1185">Reference proteome</keyword>
<protein>
    <submittedName>
        <fullName evidence="4">Anti-sigma regulatory factor (Ser/Thr protein kinase)</fullName>
    </submittedName>
</protein>
<dbReference type="Pfam" id="PF14417">
    <property type="entry name" value="MEDS"/>
    <property type="match status" value="1"/>
</dbReference>
<dbReference type="CDD" id="cd16936">
    <property type="entry name" value="HATPase_RsbW-like"/>
    <property type="match status" value="1"/>
</dbReference>
<dbReference type="GO" id="GO:0004674">
    <property type="term" value="F:protein serine/threonine kinase activity"/>
    <property type="evidence" value="ECO:0007669"/>
    <property type="project" value="UniProtKB-KW"/>
</dbReference>
<dbReference type="RefSeq" id="WP_179767644.1">
    <property type="nucleotide sequence ID" value="NZ_JACCFO010000001.1"/>
</dbReference>
<evidence type="ECO:0000313" key="5">
    <source>
        <dbReference type="Proteomes" id="UP000575985"/>
    </source>
</evidence>
<dbReference type="Gene3D" id="3.30.565.10">
    <property type="entry name" value="Histidine kinase-like ATPase, C-terminal domain"/>
    <property type="match status" value="1"/>
</dbReference>
<reference evidence="4 5" key="1">
    <citation type="submission" date="2020-07" db="EMBL/GenBank/DDBJ databases">
        <title>Sequencing the genomes of 1000 actinobacteria strains.</title>
        <authorList>
            <person name="Klenk H.-P."/>
        </authorList>
    </citation>
    <scope>NUCLEOTIDE SEQUENCE [LARGE SCALE GENOMIC DNA]</scope>
    <source>
        <strain evidence="4 5">DSM 45927</strain>
    </source>
</reference>
<dbReference type="InterPro" id="IPR047718">
    <property type="entry name" value="RsbA-like_anti_sig"/>
</dbReference>
<evidence type="ECO:0000313" key="4">
    <source>
        <dbReference type="EMBL" id="NYI96248.1"/>
    </source>
</evidence>
<proteinExistence type="predicted"/>
<dbReference type="InterPro" id="IPR025847">
    <property type="entry name" value="MEDS_domain"/>
</dbReference>
<organism evidence="4 5">
    <name type="scientific">Streptomonospora nanhaiensis</name>
    <dbReference type="NCBI Taxonomy" id="1323731"/>
    <lineage>
        <taxon>Bacteria</taxon>
        <taxon>Bacillati</taxon>
        <taxon>Actinomycetota</taxon>
        <taxon>Actinomycetes</taxon>
        <taxon>Streptosporangiales</taxon>
        <taxon>Nocardiopsidaceae</taxon>
        <taxon>Streptomonospora</taxon>
    </lineage>
</organism>
<dbReference type="PANTHER" id="PTHR35526:SF3">
    <property type="entry name" value="ANTI-SIGMA-F FACTOR RSBW"/>
    <property type="match status" value="1"/>
</dbReference>
<dbReference type="InterPro" id="IPR036890">
    <property type="entry name" value="HATPase_C_sf"/>
</dbReference>
<dbReference type="NCBIfam" id="NF041045">
    <property type="entry name" value="RsbA_anti_sig"/>
    <property type="match status" value="1"/>
</dbReference>
<dbReference type="AlphaFoldDB" id="A0A853BL85"/>
<dbReference type="Proteomes" id="UP000575985">
    <property type="component" value="Unassembled WGS sequence"/>
</dbReference>
<dbReference type="PANTHER" id="PTHR35526">
    <property type="entry name" value="ANTI-SIGMA-F FACTOR RSBW-RELATED"/>
    <property type="match status" value="1"/>
</dbReference>
<comment type="caution">
    <text evidence="4">The sequence shown here is derived from an EMBL/GenBank/DDBJ whole genome shotgun (WGS) entry which is preliminary data.</text>
</comment>
<keyword evidence="1" id="KW-0723">Serine/threonine-protein kinase</keyword>
<evidence type="ECO:0000259" key="3">
    <source>
        <dbReference type="Pfam" id="PF14417"/>
    </source>
</evidence>
<dbReference type="SUPFAM" id="SSF55874">
    <property type="entry name" value="ATPase domain of HSP90 chaperone/DNA topoisomerase II/histidine kinase"/>
    <property type="match status" value="1"/>
</dbReference>
<keyword evidence="1" id="KW-0808">Transferase</keyword>
<dbReference type="EMBL" id="JACCFO010000001">
    <property type="protein sequence ID" value="NYI96248.1"/>
    <property type="molecule type" value="Genomic_DNA"/>
</dbReference>
<feature type="domain" description="Histidine kinase/HSP90-like ATPase" evidence="2">
    <location>
        <begin position="196"/>
        <end position="307"/>
    </location>
</feature>
<dbReference type="InterPro" id="IPR050267">
    <property type="entry name" value="Anti-sigma-factor_SerPK"/>
</dbReference>